<comment type="caution">
    <text evidence="6">The sequence shown here is derived from an EMBL/GenBank/DDBJ whole genome shotgun (WGS) entry which is preliminary data.</text>
</comment>
<keyword evidence="2" id="KW-0645">Protease</keyword>
<evidence type="ECO:0000256" key="3">
    <source>
        <dbReference type="ARBA" id="ARBA00022801"/>
    </source>
</evidence>
<feature type="domain" description="Agenet" evidence="5">
    <location>
        <begin position="565"/>
        <end position="621"/>
    </location>
</feature>
<proteinExistence type="inferred from homology"/>
<dbReference type="SMART" id="SM00743">
    <property type="entry name" value="Agenet"/>
    <property type="match status" value="4"/>
</dbReference>
<evidence type="ECO:0000259" key="5">
    <source>
        <dbReference type="SMART" id="SM00743"/>
    </source>
</evidence>
<evidence type="ECO:0000256" key="1">
    <source>
        <dbReference type="ARBA" id="ARBA00005234"/>
    </source>
</evidence>
<dbReference type="Pfam" id="PF09331">
    <property type="entry name" value="DUF1985"/>
    <property type="match status" value="1"/>
</dbReference>
<evidence type="ECO:0000313" key="6">
    <source>
        <dbReference type="EMBL" id="KAF3596696.1"/>
    </source>
</evidence>
<evidence type="ECO:0000256" key="2">
    <source>
        <dbReference type="ARBA" id="ARBA00022670"/>
    </source>
</evidence>
<dbReference type="InterPro" id="IPR014002">
    <property type="entry name" value="Agenet_dom_plant"/>
</dbReference>
<dbReference type="PANTHER" id="PTHR31917">
    <property type="entry name" value="AGENET DOMAIN-CONTAINING PROTEIN-RELATED"/>
    <property type="match status" value="1"/>
</dbReference>
<feature type="compositionally biased region" description="Polar residues" evidence="4">
    <location>
        <begin position="914"/>
        <end position="932"/>
    </location>
</feature>
<dbReference type="Pfam" id="PF02902">
    <property type="entry name" value="Peptidase_C48"/>
    <property type="match status" value="1"/>
</dbReference>
<dbReference type="InterPro" id="IPR038765">
    <property type="entry name" value="Papain-like_cys_pep_sf"/>
</dbReference>
<dbReference type="Gene3D" id="3.40.395.10">
    <property type="entry name" value="Adenoviral Proteinase, Chain A"/>
    <property type="match status" value="1"/>
</dbReference>
<gene>
    <name evidence="6" type="ORF">DY000_02021677</name>
</gene>
<dbReference type="Proteomes" id="UP000266723">
    <property type="component" value="Unassembled WGS sequence"/>
</dbReference>
<protein>
    <recommendedName>
        <fullName evidence="5">Agenet domain-containing protein</fullName>
    </recommendedName>
</protein>
<evidence type="ECO:0000256" key="4">
    <source>
        <dbReference type="SAM" id="MobiDB-lite"/>
    </source>
</evidence>
<dbReference type="SUPFAM" id="SSF54001">
    <property type="entry name" value="Cysteine proteinases"/>
    <property type="match status" value="1"/>
</dbReference>
<dbReference type="InterPro" id="IPR003653">
    <property type="entry name" value="Peptidase_C48_C"/>
</dbReference>
<keyword evidence="7" id="KW-1185">Reference proteome</keyword>
<dbReference type="PANTHER" id="PTHR31917:SF149">
    <property type="entry name" value="AGENET DOMAIN-CONTAINING PROTEIN"/>
    <property type="match status" value="1"/>
</dbReference>
<dbReference type="EMBL" id="QGKV02000299">
    <property type="protein sequence ID" value="KAF3596696.1"/>
    <property type="molecule type" value="Genomic_DNA"/>
</dbReference>
<feature type="region of interest" description="Disordered" evidence="4">
    <location>
        <begin position="668"/>
        <end position="694"/>
    </location>
</feature>
<organism evidence="6 7">
    <name type="scientific">Brassica cretica</name>
    <name type="common">Mustard</name>
    <dbReference type="NCBI Taxonomy" id="69181"/>
    <lineage>
        <taxon>Eukaryota</taxon>
        <taxon>Viridiplantae</taxon>
        <taxon>Streptophyta</taxon>
        <taxon>Embryophyta</taxon>
        <taxon>Tracheophyta</taxon>
        <taxon>Spermatophyta</taxon>
        <taxon>Magnoliopsida</taxon>
        <taxon>eudicotyledons</taxon>
        <taxon>Gunneridae</taxon>
        <taxon>Pentapetalae</taxon>
        <taxon>rosids</taxon>
        <taxon>malvids</taxon>
        <taxon>Brassicales</taxon>
        <taxon>Brassicaceae</taxon>
        <taxon>Brassiceae</taxon>
        <taxon>Brassica</taxon>
    </lineage>
</organism>
<feature type="domain" description="Agenet" evidence="5">
    <location>
        <begin position="146"/>
        <end position="202"/>
    </location>
</feature>
<feature type="region of interest" description="Disordered" evidence="4">
    <location>
        <begin position="914"/>
        <end position="975"/>
    </location>
</feature>
<reference evidence="6 7" key="1">
    <citation type="journal article" date="2020" name="BMC Genomics">
        <title>Intraspecific diversification of the crop wild relative Brassica cretica Lam. using demographic model selection.</title>
        <authorList>
            <person name="Kioukis A."/>
            <person name="Michalopoulou V.A."/>
            <person name="Briers L."/>
            <person name="Pirintsos S."/>
            <person name="Studholme D.J."/>
            <person name="Pavlidis P."/>
            <person name="Sarris P.F."/>
        </authorList>
    </citation>
    <scope>NUCLEOTIDE SEQUENCE [LARGE SCALE GENOMIC DNA]</scope>
    <source>
        <strain evidence="7">cv. PFS-1207/04</strain>
    </source>
</reference>
<feature type="compositionally biased region" description="Acidic residues" evidence="4">
    <location>
        <begin position="934"/>
        <end position="945"/>
    </location>
</feature>
<accession>A0ABQ7EII1</accession>
<name>A0ABQ7EII1_BRACR</name>
<keyword evidence="3" id="KW-0378">Hydrolase</keyword>
<dbReference type="CDD" id="cd20405">
    <property type="entry name" value="Tudor_Agenet_AtDUF_rpt1_3"/>
    <property type="match status" value="1"/>
</dbReference>
<dbReference type="InterPro" id="IPR015410">
    <property type="entry name" value="DUF1985"/>
</dbReference>
<dbReference type="CDD" id="cd20406">
    <property type="entry name" value="Tudor_Agenet_AtDUF_rpt2_4"/>
    <property type="match status" value="3"/>
</dbReference>
<sequence>MGSKVLGLELSSRIKSDESERRKASGLLQTLLHEDGVNPCKETIERCFIWSVPPECLNEGVIFKEGSVVDAYFNNGWWTGVVVVERPDGSFFVYFDDPPDIMRFIRSQLIPHADWIGSEWVKSKNKVLSQHMFRTGKSSPPRDLCAEYSLNDFVEVVVTHGWRKGRVTEILIENNYKVYFDATKEDAVFNYTEIRLSMEWLGGGSWIRAHKREFGNNAATPIRSAQESPSDTLVLESNEDDTGVELPLPHGSDDMMDDVATPIIDPQEIPRGETMSKSDDKIALPKIISEPGTNGGVLDRINKRSNLKLVGTVENVLGREFKKLEDLFLAPVIKMGRRQKHMVFSRHLIYHLLLRRIDIGKKGLWFSFGEQLMRFSLREFHLATGLPCVVDKDEEEVETSATKNKKKDPWMKKNQTLNTLLNLLVKKSTELTGDQRLRLGATILVEGILMASNPVTSIPEERLLRARNFKEFCNLYMIVLELKVLSQHMFRTGKLVEMTREISESEKEKIWVRALVITEIQGGDRRKVLIKRCTSSQNLSDEAEEKHSIVDICKIRPSPPRDLCAEYSLNDFVEVIVTHGWRKGRVTEILIENNYKVYFDATKEDAVFSYTEIRLSMEWLGGGSWIRAHKREFENNAATPIRSAQESLSNTLVLESNEDDTVNDDATEITSSRESHSNTSVLEATETETQNHETVDGVELPLPYESDDMMDDVATPIIDPQEIPRGLELLKLRKINNPDLFLNKTALVVGVKFLEEIYELYVDFLGDKEGFQFRTGFDKYNIEKNINFLYSAIAVEEKYWVGVVVNLEKRSITTFNCAAMKFTYASLVPYINAYAMALPFMIRNFFKDVSMDTSKFSIKIVSEGFPQVLKIEDSGVYALKLIECHAMRIVDLTKLSEEKIASIREKLAREFGNNAATPTRSAQESPSNTIVLESNEDDTVNDDATEITSSRERATGVVLPLPHESDDMMDDVATP</sequence>
<feature type="domain" description="Agenet" evidence="5">
    <location>
        <begin position="61"/>
        <end position="117"/>
    </location>
</feature>
<comment type="similarity">
    <text evidence="1">Belongs to the peptidase C48 family.</text>
</comment>
<feature type="domain" description="Agenet" evidence="5">
    <location>
        <begin position="488"/>
        <end position="563"/>
    </location>
</feature>
<evidence type="ECO:0000313" key="7">
    <source>
        <dbReference type="Proteomes" id="UP000266723"/>
    </source>
</evidence>